<dbReference type="Proteomes" id="UP000597762">
    <property type="component" value="Unassembled WGS sequence"/>
</dbReference>
<feature type="region of interest" description="Disordered" evidence="1">
    <location>
        <begin position="44"/>
        <end position="164"/>
    </location>
</feature>
<evidence type="ECO:0000313" key="2">
    <source>
        <dbReference type="EMBL" id="CAE1241878.1"/>
    </source>
</evidence>
<evidence type="ECO:0000256" key="1">
    <source>
        <dbReference type="SAM" id="MobiDB-lite"/>
    </source>
</evidence>
<name>A0A812BT19_ACAPH</name>
<evidence type="ECO:0000313" key="3">
    <source>
        <dbReference type="Proteomes" id="UP000597762"/>
    </source>
</evidence>
<feature type="compositionally biased region" description="Low complexity" evidence="1">
    <location>
        <begin position="54"/>
        <end position="64"/>
    </location>
</feature>
<comment type="caution">
    <text evidence="2">The sequence shown here is derived from an EMBL/GenBank/DDBJ whole genome shotgun (WGS) entry which is preliminary data.</text>
</comment>
<accession>A0A812BT19</accession>
<dbReference type="AlphaFoldDB" id="A0A812BT19"/>
<keyword evidence="3" id="KW-1185">Reference proteome</keyword>
<dbReference type="EMBL" id="CAHIKZ030000854">
    <property type="protein sequence ID" value="CAE1241878.1"/>
    <property type="molecule type" value="Genomic_DNA"/>
</dbReference>
<organism evidence="2 3">
    <name type="scientific">Acanthosepion pharaonis</name>
    <name type="common">Pharaoh cuttlefish</name>
    <name type="synonym">Sepia pharaonis</name>
    <dbReference type="NCBI Taxonomy" id="158019"/>
    <lineage>
        <taxon>Eukaryota</taxon>
        <taxon>Metazoa</taxon>
        <taxon>Spiralia</taxon>
        <taxon>Lophotrochozoa</taxon>
        <taxon>Mollusca</taxon>
        <taxon>Cephalopoda</taxon>
        <taxon>Coleoidea</taxon>
        <taxon>Decapodiformes</taxon>
        <taxon>Sepiida</taxon>
        <taxon>Sepiina</taxon>
        <taxon>Sepiidae</taxon>
        <taxon>Acanthosepion</taxon>
    </lineage>
</organism>
<reference evidence="2" key="1">
    <citation type="submission" date="2021-01" db="EMBL/GenBank/DDBJ databases">
        <authorList>
            <person name="Li R."/>
            <person name="Bekaert M."/>
        </authorList>
    </citation>
    <scope>NUCLEOTIDE SEQUENCE</scope>
    <source>
        <strain evidence="2">Farmed</strain>
    </source>
</reference>
<sequence length="164" mass="18510">MSNFQIFARLAYHKRGKPPVRGPATVEICQTETCRTFRFSLGSRTTAKRNTRPTAATTDVTTAVRQPPVRGPATRTGESSRRDLSDGPHSDETLTRASDSRDDGRNDGHTLAKDSRPYEDQQLAPESRPDEICQTETCRTFRFSLGSRTTAKRNTRVRQPRRRT</sequence>
<gene>
    <name evidence="2" type="ORF">SPHA_23052</name>
</gene>
<proteinExistence type="predicted"/>
<protein>
    <submittedName>
        <fullName evidence="2">Uncharacterized protein</fullName>
    </submittedName>
</protein>
<feature type="compositionally biased region" description="Basic and acidic residues" evidence="1">
    <location>
        <begin position="78"/>
        <end position="119"/>
    </location>
</feature>
<feature type="compositionally biased region" description="Basic residues" evidence="1">
    <location>
        <begin position="150"/>
        <end position="164"/>
    </location>
</feature>